<keyword evidence="2" id="KW-1185">Reference proteome</keyword>
<evidence type="ECO:0000313" key="1">
    <source>
        <dbReference type="EMBL" id="GAA4005165.1"/>
    </source>
</evidence>
<comment type="caution">
    <text evidence="1">The sequence shown here is derived from an EMBL/GenBank/DDBJ whole genome shotgun (WGS) entry which is preliminary data.</text>
</comment>
<dbReference type="EMBL" id="BAAAZD010000002">
    <property type="protein sequence ID" value="GAA4005165.1"/>
    <property type="molecule type" value="Genomic_DNA"/>
</dbReference>
<name>A0ABP7S1K1_9SPHN</name>
<protein>
    <submittedName>
        <fullName evidence="1">Uncharacterized protein</fullName>
    </submittedName>
</protein>
<evidence type="ECO:0000313" key="2">
    <source>
        <dbReference type="Proteomes" id="UP001501310"/>
    </source>
</evidence>
<gene>
    <name evidence="1" type="ORF">GCM10022211_16730</name>
</gene>
<dbReference type="Proteomes" id="UP001501310">
    <property type="component" value="Unassembled WGS sequence"/>
</dbReference>
<accession>A0ABP7S1K1</accession>
<sequence length="93" mass="10013">MALVLKDPGSALDYSVDWGLRYLTGDVLTESLWSVVPVESGGVTIDGSKFDSLSSTVNVSGGRPGKVYRLLNQVATSQGRQDSRSILVRVEVR</sequence>
<organism evidence="1 2">
    <name type="scientific">Sphingomonas humi</name>
    <dbReference type="NCBI Taxonomy" id="335630"/>
    <lineage>
        <taxon>Bacteria</taxon>
        <taxon>Pseudomonadati</taxon>
        <taxon>Pseudomonadota</taxon>
        <taxon>Alphaproteobacteria</taxon>
        <taxon>Sphingomonadales</taxon>
        <taxon>Sphingomonadaceae</taxon>
        <taxon>Sphingomonas</taxon>
    </lineage>
</organism>
<proteinExistence type="predicted"/>
<reference evidence="2" key="1">
    <citation type="journal article" date="2019" name="Int. J. Syst. Evol. Microbiol.">
        <title>The Global Catalogue of Microorganisms (GCM) 10K type strain sequencing project: providing services to taxonomists for standard genome sequencing and annotation.</title>
        <authorList>
            <consortium name="The Broad Institute Genomics Platform"/>
            <consortium name="The Broad Institute Genome Sequencing Center for Infectious Disease"/>
            <person name="Wu L."/>
            <person name="Ma J."/>
        </authorList>
    </citation>
    <scope>NUCLEOTIDE SEQUENCE [LARGE SCALE GENOMIC DNA]</scope>
    <source>
        <strain evidence="2">JCM 16603</strain>
    </source>
</reference>
<dbReference type="Pfam" id="PF23148">
    <property type="entry name" value="Gp77"/>
    <property type="match status" value="1"/>
</dbReference>
<dbReference type="InterPro" id="IPR056928">
    <property type="entry name" value="Gp77-like"/>
</dbReference>
<dbReference type="RefSeq" id="WP_344709806.1">
    <property type="nucleotide sequence ID" value="NZ_BAAAZD010000002.1"/>
</dbReference>